<evidence type="ECO:0000259" key="7">
    <source>
        <dbReference type="PROSITE" id="PS51569"/>
    </source>
</evidence>
<evidence type="ECO:0000313" key="8">
    <source>
        <dbReference type="EMBL" id="CDZ78336.1"/>
    </source>
</evidence>
<evidence type="ECO:0000313" key="9">
    <source>
        <dbReference type="Proteomes" id="UP000044071"/>
    </source>
</evidence>
<evidence type="ECO:0000256" key="2">
    <source>
        <dbReference type="ARBA" id="ARBA00020987"/>
    </source>
</evidence>
<comment type="catalytic activity">
    <reaction evidence="5">
        <text>L-lysyl(79)-[histone H3] + 3 S-adenosyl-L-methionine = N(6),N(6),N(6)-trimethyl-L-lysyl(79)-[histone H3] + 3 S-adenosyl-L-homocysteine + 3 H(+)</text>
        <dbReference type="Rhea" id="RHEA:60328"/>
        <dbReference type="Rhea" id="RHEA-COMP:15549"/>
        <dbReference type="Rhea" id="RHEA-COMP:15552"/>
        <dbReference type="ChEBI" id="CHEBI:15378"/>
        <dbReference type="ChEBI" id="CHEBI:29969"/>
        <dbReference type="ChEBI" id="CHEBI:57856"/>
        <dbReference type="ChEBI" id="CHEBI:59789"/>
        <dbReference type="ChEBI" id="CHEBI:61961"/>
        <dbReference type="EC" id="2.1.1.360"/>
    </reaction>
</comment>
<dbReference type="Proteomes" id="UP000044071">
    <property type="component" value="Unassembled WGS sequence"/>
</dbReference>
<dbReference type="RefSeq" id="WP_043874844.1">
    <property type="nucleotide sequence ID" value="NZ_CCVW01000003.1"/>
</dbReference>
<gene>
    <name evidence="8" type="ORF">BN59_02646</name>
</gene>
<keyword evidence="6" id="KW-0812">Transmembrane</keyword>
<dbReference type="InterPro" id="IPR030445">
    <property type="entry name" value="H3-K79_meTrfase"/>
</dbReference>
<evidence type="ECO:0000256" key="4">
    <source>
        <dbReference type="ARBA" id="ARBA00029821"/>
    </source>
</evidence>
<proteinExistence type="predicted"/>
<dbReference type="GO" id="GO:0140956">
    <property type="term" value="F:histone H3K79 trimethyltransferase activity"/>
    <property type="evidence" value="ECO:0007669"/>
    <property type="project" value="UniProtKB-EC"/>
</dbReference>
<dbReference type="GO" id="GO:0051726">
    <property type="term" value="P:regulation of cell cycle"/>
    <property type="evidence" value="ECO:0007669"/>
    <property type="project" value="InterPro"/>
</dbReference>
<dbReference type="Pfam" id="PF08123">
    <property type="entry name" value="DOT1"/>
    <property type="match status" value="1"/>
</dbReference>
<feature type="domain" description="DOT1" evidence="7">
    <location>
        <begin position="1"/>
        <end position="273"/>
    </location>
</feature>
<dbReference type="InterPro" id="IPR029063">
    <property type="entry name" value="SAM-dependent_MTases_sf"/>
</dbReference>
<dbReference type="AlphaFoldDB" id="A0A078KZI6"/>
<keyword evidence="9" id="KW-1185">Reference proteome</keyword>
<dbReference type="EMBL" id="CCSB01000003">
    <property type="protein sequence ID" value="CDZ78336.1"/>
    <property type="molecule type" value="Genomic_DNA"/>
</dbReference>
<dbReference type="PANTHER" id="PTHR21451:SF19">
    <property type="entry name" value="ACTIVATED IN BLOCKED UNFOLDED PROTEIN RESPONSE"/>
    <property type="match status" value="1"/>
</dbReference>
<dbReference type="Gene3D" id="3.40.50.150">
    <property type="entry name" value="Vaccinia Virus protein VP39"/>
    <property type="match status" value="1"/>
</dbReference>
<reference evidence="8 9" key="1">
    <citation type="submission" date="2014-06" db="EMBL/GenBank/DDBJ databases">
        <authorList>
            <person name="Urmite Genomes Urmite Genomes"/>
        </authorList>
    </citation>
    <scope>NUCLEOTIDE SEQUENCE [LARGE SCALE GENOMIC DNA]</scope>
</reference>
<evidence type="ECO:0000256" key="1">
    <source>
        <dbReference type="ARBA" id="ARBA00012190"/>
    </source>
</evidence>
<organism evidence="8 9">
    <name type="scientific">Legionella massiliensis</name>
    <dbReference type="NCBI Taxonomy" id="1034943"/>
    <lineage>
        <taxon>Bacteria</taxon>
        <taxon>Pseudomonadati</taxon>
        <taxon>Pseudomonadota</taxon>
        <taxon>Gammaproteobacteria</taxon>
        <taxon>Legionellales</taxon>
        <taxon>Legionellaceae</taxon>
        <taxon>Legionella</taxon>
    </lineage>
</organism>
<evidence type="ECO:0000256" key="6">
    <source>
        <dbReference type="SAM" id="Phobius"/>
    </source>
</evidence>
<keyword evidence="6" id="KW-1133">Transmembrane helix</keyword>
<sequence length="273" mass="31876">MKYLQYPYEGTCNTILKLSKTLKRPMFYFIIAIPFLLVILRLLLTNIVVPHFKKKEQIKQLSQRADWPSIEEKTDILEAVYKKVHAKSSSIRYRFLHLIQNKEFIYGEIDFLSFYTILERTSPSTKDVFYDLGSGSGRAVLSAIVFFNVRKAIGIELLPPLYEQSKKTIQRFKQDNAEKEYLPQIERTQFINDSFLHYDFSDADIVYVAATCLSDTSWNDLISKMARLKPGSRIIVTTKTIEHEQFESIYQSVELMSWGLCPIRVYKIKQVPV</sequence>
<dbReference type="STRING" id="1034943.BN59_02646"/>
<dbReference type="OrthoDB" id="8770076at2"/>
<protein>
    <recommendedName>
        <fullName evidence="2">Histone-lysine N-methyltransferase, H3 lysine-79 specific</fullName>
        <ecNumber evidence="1">2.1.1.360</ecNumber>
    </recommendedName>
    <alternativeName>
        <fullName evidence="4">Histone H3-K79 methyltransferase</fullName>
    </alternativeName>
</protein>
<evidence type="ECO:0000256" key="3">
    <source>
        <dbReference type="ARBA" id="ARBA00022853"/>
    </source>
</evidence>
<dbReference type="SUPFAM" id="SSF53335">
    <property type="entry name" value="S-adenosyl-L-methionine-dependent methyltransferases"/>
    <property type="match status" value="1"/>
</dbReference>
<dbReference type="EC" id="2.1.1.360" evidence="1"/>
<keyword evidence="6" id="KW-0472">Membrane</keyword>
<name>A0A078KZI6_9GAMM</name>
<evidence type="ECO:0000256" key="5">
    <source>
        <dbReference type="ARBA" id="ARBA00047770"/>
    </source>
</evidence>
<dbReference type="InterPro" id="IPR025789">
    <property type="entry name" value="DOT1_dom"/>
</dbReference>
<feature type="transmembrane region" description="Helical" evidence="6">
    <location>
        <begin position="26"/>
        <end position="49"/>
    </location>
</feature>
<dbReference type="PANTHER" id="PTHR21451">
    <property type="entry name" value="HISTONE H3 METHYLTRANSFERASE"/>
    <property type="match status" value="1"/>
</dbReference>
<dbReference type="PROSITE" id="PS51569">
    <property type="entry name" value="DOT1"/>
    <property type="match status" value="1"/>
</dbReference>
<dbReference type="eggNOG" id="COG2242">
    <property type="taxonomic scope" value="Bacteria"/>
</dbReference>
<keyword evidence="3" id="KW-0156">Chromatin regulator</keyword>
<accession>A0A078KZI6</accession>